<accession>A0ACB9XVQ5</accession>
<comment type="caution">
    <text evidence="1">The sequence shown here is derived from an EMBL/GenBank/DDBJ whole genome shotgun (WGS) entry which is preliminary data.</text>
</comment>
<sequence>MKRYLPTPPPHPSLPPGPPKAGSPRNWDPLVTPCCSPMSLGSDLLTCLELERYLQTEPKRLHAHLPEPPSPPPVILCPTRKISLLRCNEKDLKPKGQGLENVEAMEGVTRPAERRHLPDAPLVARTGRHLFKPIQTLTASADGTLTLKLVARKAGLSAARLVAAHSLPVRMKDEEEGAACVIGVGELPENKRGSIAVNSTAAGSYIISKWSYGDFQPGSSEDTSPTRAGHLIHLQVLLETEGGGFSRYNSFALPSQSQTTQTPVEELSLCLSNCAVMDGLTWIGYHFPALFQALPSSVPFCT</sequence>
<gene>
    <name evidence="1" type="ORF">KUCAC02_001283</name>
</gene>
<dbReference type="EMBL" id="CM043786">
    <property type="protein sequence ID" value="KAI4831754.1"/>
    <property type="molecule type" value="Genomic_DNA"/>
</dbReference>
<dbReference type="Proteomes" id="UP001057452">
    <property type="component" value="Chromosome 2"/>
</dbReference>
<evidence type="ECO:0000313" key="1">
    <source>
        <dbReference type="EMBL" id="KAI4831754.1"/>
    </source>
</evidence>
<name>A0ACB9XVQ5_CHAAC</name>
<organism evidence="1 2">
    <name type="scientific">Chaenocephalus aceratus</name>
    <name type="common">Blackfin icefish</name>
    <name type="synonym">Chaenichthys aceratus</name>
    <dbReference type="NCBI Taxonomy" id="36190"/>
    <lineage>
        <taxon>Eukaryota</taxon>
        <taxon>Metazoa</taxon>
        <taxon>Chordata</taxon>
        <taxon>Craniata</taxon>
        <taxon>Vertebrata</taxon>
        <taxon>Euteleostomi</taxon>
        <taxon>Actinopterygii</taxon>
        <taxon>Neopterygii</taxon>
        <taxon>Teleostei</taxon>
        <taxon>Neoteleostei</taxon>
        <taxon>Acanthomorphata</taxon>
        <taxon>Eupercaria</taxon>
        <taxon>Perciformes</taxon>
        <taxon>Notothenioidei</taxon>
        <taxon>Channichthyidae</taxon>
        <taxon>Chaenocephalus</taxon>
    </lineage>
</organism>
<feature type="non-terminal residue" evidence="1">
    <location>
        <position position="302"/>
    </location>
</feature>
<protein>
    <submittedName>
        <fullName evidence="1">Uncharacterized protein</fullName>
    </submittedName>
</protein>
<evidence type="ECO:0000313" key="2">
    <source>
        <dbReference type="Proteomes" id="UP001057452"/>
    </source>
</evidence>
<reference evidence="1" key="1">
    <citation type="submission" date="2022-05" db="EMBL/GenBank/DDBJ databases">
        <title>Chromosome-level genome of Chaenocephalus aceratus.</title>
        <authorList>
            <person name="Park H."/>
        </authorList>
    </citation>
    <scope>NUCLEOTIDE SEQUENCE</scope>
    <source>
        <strain evidence="1">KU_202001</strain>
    </source>
</reference>
<keyword evidence="2" id="KW-1185">Reference proteome</keyword>
<proteinExistence type="predicted"/>